<feature type="non-terminal residue" evidence="2">
    <location>
        <position position="243"/>
    </location>
</feature>
<gene>
    <name evidence="2" type="ORF">ENL39_06165</name>
</gene>
<dbReference type="InterPro" id="IPR019267">
    <property type="entry name" value="CRISPR-assoc_Cas6_C"/>
</dbReference>
<dbReference type="AlphaFoldDB" id="A0A7V5I022"/>
<dbReference type="EMBL" id="DRTT01000168">
    <property type="protein sequence ID" value="HHF99049.1"/>
    <property type="molecule type" value="Genomic_DNA"/>
</dbReference>
<reference evidence="2" key="1">
    <citation type="journal article" date="2020" name="mSystems">
        <title>Genome- and Community-Level Interaction Insights into Carbon Utilization and Element Cycling Functions of Hydrothermarchaeota in Hydrothermal Sediment.</title>
        <authorList>
            <person name="Zhou Z."/>
            <person name="Liu Y."/>
            <person name="Xu W."/>
            <person name="Pan J."/>
            <person name="Luo Z.H."/>
            <person name="Li M."/>
        </authorList>
    </citation>
    <scope>NUCLEOTIDE SEQUENCE [LARGE SCALE GENOMIC DNA]</scope>
    <source>
        <strain evidence="2">HyVt-92</strain>
    </source>
</reference>
<name>A0A7V5I022_UNCAE</name>
<feature type="domain" description="CRISPR-associated protein Cas6 C-terminal" evidence="1">
    <location>
        <begin position="126"/>
        <end position="243"/>
    </location>
</feature>
<protein>
    <submittedName>
        <fullName evidence="2">CRISPR system precrRNA processing endoribonuclease RAMP protein Cas6</fullName>
    </submittedName>
</protein>
<sequence>MQKKLRRYDNIPRPFLIFPPLDEKREYSPGENLSFQLTLIGDAVNYLPYIILTFKEMGKLGIGKKVNGKRGTFELSRVDAISPNENGEYLEIYSSSNELIHNKDVKISHSHVMERVKEINPRKIKIDFISPLRLRYEGSYIRHPEFHHLVKAAIARLSSLSYFYCHEELKVDFKRLIHNSFKVKLVSSSYCWQDWWRYSSRQDTKIALGGVVGEAIFEGELEAYLPFLVWGELIHIGKGTTFG</sequence>
<organism evidence="2">
    <name type="scientific">Aerophobetes bacterium</name>
    <dbReference type="NCBI Taxonomy" id="2030807"/>
    <lineage>
        <taxon>Bacteria</taxon>
        <taxon>Candidatus Aerophobota</taxon>
    </lineage>
</organism>
<evidence type="ECO:0000313" key="2">
    <source>
        <dbReference type="EMBL" id="HHF99049.1"/>
    </source>
</evidence>
<dbReference type="Gene3D" id="3.30.70.1900">
    <property type="match status" value="1"/>
</dbReference>
<dbReference type="Proteomes" id="UP000886070">
    <property type="component" value="Unassembled WGS sequence"/>
</dbReference>
<accession>A0A7V5I022</accession>
<dbReference type="Pfam" id="PF10040">
    <property type="entry name" value="CRISPR_Cas6"/>
    <property type="match status" value="1"/>
</dbReference>
<proteinExistence type="predicted"/>
<comment type="caution">
    <text evidence="2">The sequence shown here is derived from an EMBL/GenBank/DDBJ whole genome shotgun (WGS) entry which is preliminary data.</text>
</comment>
<evidence type="ECO:0000259" key="1">
    <source>
        <dbReference type="Pfam" id="PF10040"/>
    </source>
</evidence>